<dbReference type="Pfam" id="PF05036">
    <property type="entry name" value="SPOR"/>
    <property type="match status" value="1"/>
</dbReference>
<proteinExistence type="predicted"/>
<evidence type="ECO:0000259" key="3">
    <source>
        <dbReference type="PROSITE" id="PS51724"/>
    </source>
</evidence>
<feature type="compositionally biased region" description="Low complexity" evidence="1">
    <location>
        <begin position="404"/>
        <end position="426"/>
    </location>
</feature>
<dbReference type="GO" id="GO:0042834">
    <property type="term" value="F:peptidoglycan binding"/>
    <property type="evidence" value="ECO:0007669"/>
    <property type="project" value="InterPro"/>
</dbReference>
<feature type="signal peptide" evidence="2">
    <location>
        <begin position="1"/>
        <end position="32"/>
    </location>
</feature>
<feature type="region of interest" description="Disordered" evidence="1">
    <location>
        <begin position="403"/>
        <end position="441"/>
    </location>
</feature>
<protein>
    <submittedName>
        <fullName evidence="4">Tetratricopeptide repeat protein</fullName>
    </submittedName>
</protein>
<dbReference type="PATRIC" id="fig|361183.4.peg.1828"/>
<dbReference type="KEGG" id="aep:AMC99_01857"/>
<dbReference type="STRING" id="361183.AMC99_01857"/>
<feature type="domain" description="SPOR" evidence="3">
    <location>
        <begin position="487"/>
        <end position="569"/>
    </location>
</feature>
<reference evidence="4 5" key="1">
    <citation type="submission" date="2015-09" db="EMBL/GenBank/DDBJ databases">
        <title>Complete genome sequence of a benzo[a]pyrene-degrading bacterium Altererythrobacter epoxidivorans CGMCC 1.7731T.</title>
        <authorList>
            <person name="Li Z."/>
            <person name="Cheng H."/>
            <person name="Huo Y."/>
            <person name="Xu X."/>
        </authorList>
    </citation>
    <scope>NUCLEOTIDE SEQUENCE [LARGE SCALE GENOMIC DNA]</scope>
    <source>
        <strain evidence="4 5">CGMCC 1.7731</strain>
    </source>
</reference>
<dbReference type="Gene3D" id="1.25.40.10">
    <property type="entry name" value="Tetratricopeptide repeat domain"/>
    <property type="match status" value="1"/>
</dbReference>
<dbReference type="InterPro" id="IPR007730">
    <property type="entry name" value="SPOR-like_dom"/>
</dbReference>
<evidence type="ECO:0000256" key="1">
    <source>
        <dbReference type="SAM" id="MobiDB-lite"/>
    </source>
</evidence>
<evidence type="ECO:0000256" key="2">
    <source>
        <dbReference type="SAM" id="SignalP"/>
    </source>
</evidence>
<evidence type="ECO:0000313" key="5">
    <source>
        <dbReference type="Proteomes" id="UP000057938"/>
    </source>
</evidence>
<sequence length="577" mass="60579">MTRSMNFQHVPKALLAATALTAATVPAIPAYAQSGDAPVSREVVQPLPSPDVQRLNRALKRLATNSRDLGALIDAGNAALALNDLDASMGFFGRAQELSPSNADAKMGMAAIFLRSERPVEALRLFSEAEKSGASPSAVLPERGLAYDLVGNGYEAQASYRAALARENNDEIVRRLALSQAIAGDRAGFEATLRPLLDKRDYAAYRTRAFGLAILGDAKEARAITDAVMPKDLASRIAPYLDYMPRLTKAQQAAAANLGIFPRAAQIGRDDPRIAQYASSTAPAAAQAGDKLAPQGAPLGNPKPIRLKNTNTKSAAKSKGKADNTVKVAAATRVEAMPPAQSGSRLAAVAREQSLAPPPPQPMQQAPSAEVVTVVAAPPASAPTEVVRPAVSTFDLAQVSSGELPPVASSASSLPAAPPQMAQTAQRSEAVPTVQSVPEPAPSVADAFADFTAGPTTRTNAGTGAVDITAIKVPREKPPEPPKPEKPTHPSRIWVQVATGKELSALKFDWRRFSRQAPELLGDFKPHVTAWGQANRLLAGPVASDAAARDLVKALKGKDLDAFTFTSPEGQEITILQ</sequence>
<dbReference type="SUPFAM" id="SSF48452">
    <property type="entry name" value="TPR-like"/>
    <property type="match status" value="1"/>
</dbReference>
<dbReference type="PROSITE" id="PS51724">
    <property type="entry name" value="SPOR"/>
    <property type="match status" value="1"/>
</dbReference>
<feature type="region of interest" description="Disordered" evidence="1">
    <location>
        <begin position="279"/>
        <end position="324"/>
    </location>
</feature>
<feature type="compositionally biased region" description="Low complexity" evidence="1">
    <location>
        <begin position="279"/>
        <end position="288"/>
    </location>
</feature>
<keyword evidence="5" id="KW-1185">Reference proteome</keyword>
<dbReference type="AlphaFoldDB" id="A0A0M4MUG7"/>
<feature type="chain" id="PRO_5005798679" evidence="2">
    <location>
        <begin position="33"/>
        <end position="577"/>
    </location>
</feature>
<keyword evidence="2" id="KW-0732">Signal</keyword>
<evidence type="ECO:0000313" key="4">
    <source>
        <dbReference type="EMBL" id="ALE17145.1"/>
    </source>
</evidence>
<dbReference type="Proteomes" id="UP000057938">
    <property type="component" value="Chromosome"/>
</dbReference>
<gene>
    <name evidence="4" type="ORF">AMC99_01857</name>
</gene>
<dbReference type="InterPro" id="IPR011990">
    <property type="entry name" value="TPR-like_helical_dom_sf"/>
</dbReference>
<dbReference type="EMBL" id="CP012669">
    <property type="protein sequence ID" value="ALE17145.1"/>
    <property type="molecule type" value="Genomic_DNA"/>
</dbReference>
<name>A0A0M4MUG7_9SPHN</name>
<organism evidence="4 5">
    <name type="scientific">Altererythrobacter epoxidivorans</name>
    <dbReference type="NCBI Taxonomy" id="361183"/>
    <lineage>
        <taxon>Bacteria</taxon>
        <taxon>Pseudomonadati</taxon>
        <taxon>Pseudomonadota</taxon>
        <taxon>Alphaproteobacteria</taxon>
        <taxon>Sphingomonadales</taxon>
        <taxon>Erythrobacteraceae</taxon>
        <taxon>Altererythrobacter</taxon>
    </lineage>
</organism>
<accession>A0A0M4MUG7</accession>